<name>A0A2Z4G9H7_9BACT</name>
<dbReference type="InterPro" id="IPR024134">
    <property type="entry name" value="SOD_Cu/Zn_/chaperone"/>
</dbReference>
<evidence type="ECO:0000256" key="1">
    <source>
        <dbReference type="ARBA" id="ARBA00010457"/>
    </source>
</evidence>
<dbReference type="Proteomes" id="UP000249873">
    <property type="component" value="Chromosome"/>
</dbReference>
<dbReference type="PROSITE" id="PS51257">
    <property type="entry name" value="PROKAR_LIPOPROTEIN"/>
    <property type="match status" value="1"/>
</dbReference>
<comment type="similarity">
    <text evidence="1">Belongs to the Cu-Zn superoxide dismutase family.</text>
</comment>
<dbReference type="Gene3D" id="2.60.40.200">
    <property type="entry name" value="Superoxide dismutase, copper/zinc binding domain"/>
    <property type="match status" value="1"/>
</dbReference>
<evidence type="ECO:0000256" key="2">
    <source>
        <dbReference type="SAM" id="SignalP"/>
    </source>
</evidence>
<evidence type="ECO:0000313" key="4">
    <source>
        <dbReference type="EMBL" id="AWV97718.1"/>
    </source>
</evidence>
<dbReference type="PANTHER" id="PTHR10003">
    <property type="entry name" value="SUPEROXIDE DISMUTASE CU-ZN -RELATED"/>
    <property type="match status" value="1"/>
</dbReference>
<protein>
    <submittedName>
        <fullName evidence="4">Superoxide dismutase</fullName>
    </submittedName>
</protein>
<reference evidence="4 5" key="1">
    <citation type="submission" date="2018-05" db="EMBL/GenBank/DDBJ databases">
        <title>Complete genome sequence of Arcticibacterium luteifluviistationis SM1504T, a cytophagaceae bacterium isolated from Arctic surface seawater.</title>
        <authorList>
            <person name="Li Y."/>
            <person name="Qin Q.-L."/>
        </authorList>
    </citation>
    <scope>NUCLEOTIDE SEQUENCE [LARGE SCALE GENOMIC DNA]</scope>
    <source>
        <strain evidence="4 5">SM1504</strain>
    </source>
</reference>
<gene>
    <name evidence="4" type="ORF">DJ013_05865</name>
</gene>
<dbReference type="RefSeq" id="WP_111370820.1">
    <property type="nucleotide sequence ID" value="NZ_CP029480.1"/>
</dbReference>
<dbReference type="GO" id="GO:0005507">
    <property type="term" value="F:copper ion binding"/>
    <property type="evidence" value="ECO:0007669"/>
    <property type="project" value="InterPro"/>
</dbReference>
<keyword evidence="5" id="KW-1185">Reference proteome</keyword>
<dbReference type="EMBL" id="CP029480">
    <property type="protein sequence ID" value="AWV97718.1"/>
    <property type="molecule type" value="Genomic_DNA"/>
</dbReference>
<dbReference type="OrthoDB" id="9792957at2"/>
<dbReference type="PROSITE" id="PS00087">
    <property type="entry name" value="SOD_CU_ZN_1"/>
    <property type="match status" value="1"/>
</dbReference>
<accession>A0A2Z4G9H7</accession>
<dbReference type="InterPro" id="IPR001424">
    <property type="entry name" value="SOD_Cu_Zn_dom"/>
</dbReference>
<dbReference type="InterPro" id="IPR018152">
    <property type="entry name" value="SOD_Cu/Zn_BS"/>
</dbReference>
<proteinExistence type="inferred from homology"/>
<dbReference type="GO" id="GO:0006801">
    <property type="term" value="P:superoxide metabolic process"/>
    <property type="evidence" value="ECO:0007669"/>
    <property type="project" value="InterPro"/>
</dbReference>
<dbReference type="CDD" id="cd00305">
    <property type="entry name" value="Cu-Zn_Superoxide_Dismutase"/>
    <property type="match status" value="1"/>
</dbReference>
<keyword evidence="2" id="KW-0732">Signal</keyword>
<feature type="domain" description="Superoxide dismutase copper/zinc binding" evidence="3">
    <location>
        <begin position="50"/>
        <end position="180"/>
    </location>
</feature>
<feature type="signal peptide" evidence="2">
    <location>
        <begin position="1"/>
        <end position="21"/>
    </location>
</feature>
<sequence length="186" mass="19482">MKKTILSIAFLPFLFSCSNSNSETEEQSILLSEAKNAVAVIDAKSGSKTTGKVDFMESDGMVKITAKIEGLTPGSHAIHIHEKGDCSAADGKSAGGHWNPTNKAHGKWGISPFHVGDIGNLEVGEDSIGTLSLKTDKWCISCNDANKDITGKAIIIHEGPDDFSSQPSGAAGPRIGCGEIVESTVI</sequence>
<dbReference type="SUPFAM" id="SSF49329">
    <property type="entry name" value="Cu,Zn superoxide dismutase-like"/>
    <property type="match status" value="1"/>
</dbReference>
<organism evidence="4 5">
    <name type="scientific">Arcticibacterium luteifluviistationis</name>
    <dbReference type="NCBI Taxonomy" id="1784714"/>
    <lineage>
        <taxon>Bacteria</taxon>
        <taxon>Pseudomonadati</taxon>
        <taxon>Bacteroidota</taxon>
        <taxon>Cytophagia</taxon>
        <taxon>Cytophagales</taxon>
        <taxon>Leadbetterellaceae</taxon>
        <taxon>Arcticibacterium</taxon>
    </lineage>
</organism>
<dbReference type="KEGG" id="als:DJ013_05865"/>
<feature type="chain" id="PRO_5016328542" evidence="2">
    <location>
        <begin position="22"/>
        <end position="186"/>
    </location>
</feature>
<dbReference type="AlphaFoldDB" id="A0A2Z4G9H7"/>
<evidence type="ECO:0000313" key="5">
    <source>
        <dbReference type="Proteomes" id="UP000249873"/>
    </source>
</evidence>
<dbReference type="Pfam" id="PF00080">
    <property type="entry name" value="Sod_Cu"/>
    <property type="match status" value="1"/>
</dbReference>
<evidence type="ECO:0000259" key="3">
    <source>
        <dbReference type="Pfam" id="PF00080"/>
    </source>
</evidence>
<dbReference type="InterPro" id="IPR036423">
    <property type="entry name" value="SOD-like_Cu/Zn_dom_sf"/>
</dbReference>